<dbReference type="PANTHER" id="PTHR21666">
    <property type="entry name" value="PEPTIDASE-RELATED"/>
    <property type="match status" value="1"/>
</dbReference>
<reference evidence="3 4" key="1">
    <citation type="submission" date="2018-01" db="EMBL/GenBank/DDBJ databases">
        <title>Deinococcus koreensis sp. nov., a radiation-resistant bacterium isolated from river water.</title>
        <authorList>
            <person name="Choi A."/>
        </authorList>
    </citation>
    <scope>NUCLEOTIDE SEQUENCE [LARGE SCALE GENOMIC DNA]</scope>
    <source>
        <strain evidence="3 4">SJW1-2</strain>
    </source>
</reference>
<feature type="region of interest" description="Disordered" evidence="1">
    <location>
        <begin position="222"/>
        <end position="255"/>
    </location>
</feature>
<gene>
    <name evidence="3" type="ORF">CVO96_11700</name>
</gene>
<feature type="compositionally biased region" description="Pro residues" evidence="1">
    <location>
        <begin position="246"/>
        <end position="255"/>
    </location>
</feature>
<dbReference type="Proteomes" id="UP000236379">
    <property type="component" value="Unassembled WGS sequence"/>
</dbReference>
<dbReference type="AlphaFoldDB" id="A0A2K3UZI8"/>
<dbReference type="CDD" id="cd12797">
    <property type="entry name" value="M23_peptidase"/>
    <property type="match status" value="1"/>
</dbReference>
<dbReference type="InterPro" id="IPR011055">
    <property type="entry name" value="Dup_hybrid_motif"/>
</dbReference>
<keyword evidence="4" id="KW-1185">Reference proteome</keyword>
<comment type="caution">
    <text evidence="3">The sequence shown here is derived from an EMBL/GenBank/DDBJ whole genome shotgun (WGS) entry which is preliminary data.</text>
</comment>
<dbReference type="GO" id="GO:0004222">
    <property type="term" value="F:metalloendopeptidase activity"/>
    <property type="evidence" value="ECO:0007669"/>
    <property type="project" value="TreeGrafter"/>
</dbReference>
<feature type="domain" description="M23ase beta-sheet core" evidence="2">
    <location>
        <begin position="93"/>
        <end position="186"/>
    </location>
</feature>
<dbReference type="InterPro" id="IPR050570">
    <property type="entry name" value="Cell_wall_metabolism_enzyme"/>
</dbReference>
<evidence type="ECO:0000256" key="1">
    <source>
        <dbReference type="SAM" id="MobiDB-lite"/>
    </source>
</evidence>
<evidence type="ECO:0000259" key="2">
    <source>
        <dbReference type="Pfam" id="PF01551"/>
    </source>
</evidence>
<evidence type="ECO:0000313" key="4">
    <source>
        <dbReference type="Proteomes" id="UP000236379"/>
    </source>
</evidence>
<dbReference type="PANTHER" id="PTHR21666:SF270">
    <property type="entry name" value="MUREIN HYDROLASE ACTIVATOR ENVC"/>
    <property type="match status" value="1"/>
</dbReference>
<proteinExistence type="predicted"/>
<accession>A0A2K3UZI8</accession>
<dbReference type="InterPro" id="IPR016047">
    <property type="entry name" value="M23ase_b-sheet_dom"/>
</dbReference>
<protein>
    <submittedName>
        <fullName evidence="3">Peptidase M23</fullName>
    </submittedName>
</protein>
<evidence type="ECO:0000313" key="3">
    <source>
        <dbReference type="EMBL" id="PNY81941.1"/>
    </source>
</evidence>
<dbReference type="Pfam" id="PF01551">
    <property type="entry name" value="Peptidase_M23"/>
    <property type="match status" value="1"/>
</dbReference>
<name>A0A2K3UZI8_9DEIO</name>
<dbReference type="EMBL" id="PPPD01000001">
    <property type="protein sequence ID" value="PNY81941.1"/>
    <property type="molecule type" value="Genomic_DNA"/>
</dbReference>
<dbReference type="OrthoDB" id="9805070at2"/>
<organism evidence="3 4">
    <name type="scientific">Deinococcus koreensis</name>
    <dbReference type="NCBI Taxonomy" id="2054903"/>
    <lineage>
        <taxon>Bacteria</taxon>
        <taxon>Thermotogati</taxon>
        <taxon>Deinococcota</taxon>
        <taxon>Deinococci</taxon>
        <taxon>Deinococcales</taxon>
        <taxon>Deinococcaceae</taxon>
        <taxon>Deinococcus</taxon>
    </lineage>
</organism>
<dbReference type="Gene3D" id="2.70.70.10">
    <property type="entry name" value="Glucose Permease (Domain IIA)"/>
    <property type="match status" value="1"/>
</dbReference>
<sequence length="255" mass="27016">MSASALTVPPPSGRPRRAILGTILAGSALLAGVAAAHYAAPLPDGAVARPARQFGLPFAGAPGPDSWLLGQGYGNTTGAYRQRRSTYGNLQGIHAGLDFSAPCGTPVRAIGDGVVAEVDGPHGSPPHNVVINHAGNLSSLYGHLRVRSSLRVGQTVKRGQVIGESGDSQFTCVSAPHLHLELRDRSHQRFFNPLPYIAADWDSLALAGNFGRGYEYDLDAPRRWQTPDTQPEARRGGALLNEFRRPWPPAPGGAR</sequence>
<dbReference type="SUPFAM" id="SSF51261">
    <property type="entry name" value="Duplicated hybrid motif"/>
    <property type="match status" value="1"/>
</dbReference>